<gene>
    <name evidence="12" type="ORF">CRENPOLYSF1_1160005</name>
</gene>
<keyword evidence="9" id="KW-0961">Cell wall biogenesis/degradation</keyword>
<dbReference type="PANTHER" id="PTHR37425:SF1">
    <property type="entry name" value="OUTER MEMBRANE PROTEIN"/>
    <property type="match status" value="1"/>
</dbReference>
<dbReference type="OrthoDB" id="9782994at2"/>
<keyword evidence="3" id="KW-0645">Protease</keyword>
<keyword evidence="7" id="KW-0862">Zinc</keyword>
<keyword evidence="8" id="KW-0482">Metalloprotease</keyword>
<keyword evidence="5" id="KW-0732">Signal</keyword>
<accession>A0A1R4H1D5</accession>
<evidence type="ECO:0000256" key="5">
    <source>
        <dbReference type="ARBA" id="ARBA00022729"/>
    </source>
</evidence>
<evidence type="ECO:0000256" key="1">
    <source>
        <dbReference type="ARBA" id="ARBA00001947"/>
    </source>
</evidence>
<dbReference type="InterPro" id="IPR009045">
    <property type="entry name" value="Zn_M74/Hedgehog-like"/>
</dbReference>
<dbReference type="GO" id="GO:0006508">
    <property type="term" value="P:proteolysis"/>
    <property type="evidence" value="ECO:0007669"/>
    <property type="project" value="UniProtKB-KW"/>
</dbReference>
<evidence type="ECO:0000256" key="11">
    <source>
        <dbReference type="ARBA" id="ARBA00093666"/>
    </source>
</evidence>
<evidence type="ECO:0000313" key="13">
    <source>
        <dbReference type="Proteomes" id="UP000195667"/>
    </source>
</evidence>
<dbReference type="Proteomes" id="UP000195667">
    <property type="component" value="Unassembled WGS sequence"/>
</dbReference>
<dbReference type="Pfam" id="PF05951">
    <property type="entry name" value="Peptidase_M15_2"/>
    <property type="match status" value="1"/>
</dbReference>
<evidence type="ECO:0000256" key="8">
    <source>
        <dbReference type="ARBA" id="ARBA00023049"/>
    </source>
</evidence>
<comment type="cofactor">
    <cofactor evidence="1">
        <name>Zn(2+)</name>
        <dbReference type="ChEBI" id="CHEBI:29105"/>
    </cofactor>
</comment>
<evidence type="ECO:0000256" key="9">
    <source>
        <dbReference type="ARBA" id="ARBA00023316"/>
    </source>
</evidence>
<comment type="similarity">
    <text evidence="10">Belongs to the peptidase M15 family.</text>
</comment>
<protein>
    <recommendedName>
        <fullName evidence="11">Murein endopeptidase K</fullName>
    </recommendedName>
</protein>
<name>A0A1R4H1D5_9GAMM</name>
<dbReference type="InterPro" id="IPR010275">
    <property type="entry name" value="MepK"/>
</dbReference>
<evidence type="ECO:0000256" key="10">
    <source>
        <dbReference type="ARBA" id="ARBA00093448"/>
    </source>
</evidence>
<dbReference type="GO" id="GO:0008237">
    <property type="term" value="F:metallopeptidase activity"/>
    <property type="evidence" value="ECO:0007669"/>
    <property type="project" value="UniProtKB-KW"/>
</dbReference>
<evidence type="ECO:0000256" key="3">
    <source>
        <dbReference type="ARBA" id="ARBA00022670"/>
    </source>
</evidence>
<dbReference type="GO" id="GO:0046872">
    <property type="term" value="F:metal ion binding"/>
    <property type="evidence" value="ECO:0007669"/>
    <property type="project" value="UniProtKB-KW"/>
</dbReference>
<dbReference type="RefSeq" id="WP_087142216.1">
    <property type="nucleotide sequence ID" value="NZ_FUKI01000020.1"/>
</dbReference>
<comment type="pathway">
    <text evidence="2">Cell wall biogenesis; cell wall polysaccharide biosynthesis.</text>
</comment>
<dbReference type="SUPFAM" id="SSF55166">
    <property type="entry name" value="Hedgehog/DD-peptidase"/>
    <property type="match status" value="1"/>
</dbReference>
<sequence>MNQSQLENLTHNNDIVMSKRHFMRNIACGSLIAVGGGVPEIAKATAWSFPSSRSVALENVHTGDKIKLTYFENGRYVRGALHEISYALRDYHNDIVYPIDPALIDQLHDLKNTLGMNKPFHIVSGYRSPSTNANLRRTNHKVARHSLHMEGRAIDIKIEGVRTKTIRDAALSLRSGGVGYYPYAHFVHLDTGDIRTWRK</sequence>
<organism evidence="12 13">
    <name type="scientific">Crenothrix polyspora</name>
    <dbReference type="NCBI Taxonomy" id="360316"/>
    <lineage>
        <taxon>Bacteria</taxon>
        <taxon>Pseudomonadati</taxon>
        <taxon>Pseudomonadota</taxon>
        <taxon>Gammaproteobacteria</taxon>
        <taxon>Methylococcales</taxon>
        <taxon>Crenotrichaceae</taxon>
        <taxon>Crenothrix</taxon>
    </lineage>
</organism>
<reference evidence="13" key="1">
    <citation type="submission" date="2017-02" db="EMBL/GenBank/DDBJ databases">
        <authorList>
            <person name="Daims H."/>
        </authorList>
    </citation>
    <scope>NUCLEOTIDE SEQUENCE [LARGE SCALE GENOMIC DNA]</scope>
</reference>
<evidence type="ECO:0000256" key="6">
    <source>
        <dbReference type="ARBA" id="ARBA00022801"/>
    </source>
</evidence>
<dbReference type="GO" id="GO:0071555">
    <property type="term" value="P:cell wall organization"/>
    <property type="evidence" value="ECO:0007669"/>
    <property type="project" value="UniProtKB-KW"/>
</dbReference>
<proteinExistence type="inferred from homology"/>
<evidence type="ECO:0000256" key="4">
    <source>
        <dbReference type="ARBA" id="ARBA00022723"/>
    </source>
</evidence>
<keyword evidence="13" id="KW-1185">Reference proteome</keyword>
<dbReference type="EMBL" id="FUKI01000020">
    <property type="protein sequence ID" value="SJM89649.1"/>
    <property type="molecule type" value="Genomic_DNA"/>
</dbReference>
<keyword evidence="4" id="KW-0479">Metal-binding</keyword>
<keyword evidence="6" id="KW-0378">Hydrolase</keyword>
<evidence type="ECO:0000256" key="2">
    <source>
        <dbReference type="ARBA" id="ARBA00004776"/>
    </source>
</evidence>
<evidence type="ECO:0000256" key="7">
    <source>
        <dbReference type="ARBA" id="ARBA00022833"/>
    </source>
</evidence>
<dbReference type="AlphaFoldDB" id="A0A1R4H1D5"/>
<evidence type="ECO:0000313" key="12">
    <source>
        <dbReference type="EMBL" id="SJM89649.1"/>
    </source>
</evidence>
<dbReference type="PANTHER" id="PTHR37425">
    <property type="match status" value="1"/>
</dbReference>
<dbReference type="Gene3D" id="3.30.1380.10">
    <property type="match status" value="1"/>
</dbReference>